<proteinExistence type="predicted"/>
<comment type="caution">
    <text evidence="3">The sequence shown here is derived from an EMBL/GenBank/DDBJ whole genome shotgun (WGS) entry which is preliminary data.</text>
</comment>
<organism evidence="3 4">
    <name type="scientific">Candidatus Neomicrothrix parvicella RN1</name>
    <dbReference type="NCBI Taxonomy" id="1229780"/>
    <lineage>
        <taxon>Bacteria</taxon>
        <taxon>Bacillati</taxon>
        <taxon>Actinomycetota</taxon>
        <taxon>Acidimicrobiia</taxon>
        <taxon>Acidimicrobiales</taxon>
        <taxon>Microthrixaceae</taxon>
        <taxon>Candidatus Neomicrothrix</taxon>
    </lineage>
</organism>
<evidence type="ECO:0000256" key="1">
    <source>
        <dbReference type="SAM" id="MobiDB-lite"/>
    </source>
</evidence>
<dbReference type="EMBL" id="CANL01000002">
    <property type="protein sequence ID" value="CCM62122.1"/>
    <property type="molecule type" value="Genomic_DNA"/>
</dbReference>
<keyword evidence="4" id="KW-1185">Reference proteome</keyword>
<dbReference type="InterPro" id="IPR010093">
    <property type="entry name" value="SinI_DNA-bd"/>
</dbReference>
<dbReference type="AlphaFoldDB" id="R4Z0G8"/>
<feature type="region of interest" description="Disordered" evidence="1">
    <location>
        <begin position="104"/>
        <end position="135"/>
    </location>
</feature>
<feature type="compositionally biased region" description="Basic and acidic residues" evidence="1">
    <location>
        <begin position="119"/>
        <end position="135"/>
    </location>
</feature>
<evidence type="ECO:0000259" key="2">
    <source>
        <dbReference type="Pfam" id="PF12728"/>
    </source>
</evidence>
<evidence type="ECO:0000313" key="3">
    <source>
        <dbReference type="EMBL" id="CCM62122.1"/>
    </source>
</evidence>
<feature type="domain" description="Helix-turn-helix" evidence="2">
    <location>
        <begin position="46"/>
        <end position="85"/>
    </location>
</feature>
<name>R4Z0G8_9ACTN</name>
<accession>R4Z0G8</accession>
<protein>
    <recommendedName>
        <fullName evidence="2">Helix-turn-helix domain-containing protein</fullName>
    </recommendedName>
</protein>
<gene>
    <name evidence="3" type="ORF">BN381_100009</name>
</gene>
<reference evidence="3 4" key="1">
    <citation type="journal article" date="2013" name="ISME J.">
        <title>Metabolic model for the filamentous 'Candidatus Microthrix parvicella' based on genomic and metagenomic analyses.</title>
        <authorList>
            <person name="Jon McIlroy S."/>
            <person name="Kristiansen R."/>
            <person name="Albertsen M."/>
            <person name="Michael Karst S."/>
            <person name="Rossetti S."/>
            <person name="Lund Nielsen J."/>
            <person name="Tandoi V."/>
            <person name="James Seviour R."/>
            <person name="Nielsen P.H."/>
        </authorList>
    </citation>
    <scope>NUCLEOTIDE SEQUENCE [LARGE SCALE GENOMIC DNA]</scope>
    <source>
        <strain evidence="3 4">RN1</strain>
    </source>
</reference>
<dbReference type="InterPro" id="IPR041657">
    <property type="entry name" value="HTH_17"/>
</dbReference>
<dbReference type="NCBIfam" id="TIGR01764">
    <property type="entry name" value="excise"/>
    <property type="match status" value="1"/>
</dbReference>
<dbReference type="HOGENOM" id="CLU_1881949_0_0_11"/>
<dbReference type="GO" id="GO:0003677">
    <property type="term" value="F:DNA binding"/>
    <property type="evidence" value="ECO:0007669"/>
    <property type="project" value="InterPro"/>
</dbReference>
<evidence type="ECO:0000313" key="4">
    <source>
        <dbReference type="Proteomes" id="UP000018291"/>
    </source>
</evidence>
<sequence>MAGPTTTEQHSKRPQLVLRADGTEVQLTPRQADLVDLVLDDLETVSPAKAAELLGVSRPMVVRWINQGILQDQKTGSHHKIPLTSVWELKFRRMEAGRAAVAAVRDAPNDDAAARRTAAARDRARERVARRDSAS</sequence>
<dbReference type="RefSeq" id="WP_012223253.1">
    <property type="nucleotide sequence ID" value="NZ_HG422565.1"/>
</dbReference>
<dbReference type="Proteomes" id="UP000018291">
    <property type="component" value="Unassembled WGS sequence"/>
</dbReference>
<dbReference type="Pfam" id="PF12728">
    <property type="entry name" value="HTH_17"/>
    <property type="match status" value="1"/>
</dbReference>